<dbReference type="Proteomes" id="UP001501295">
    <property type="component" value="Unassembled WGS sequence"/>
</dbReference>
<protein>
    <submittedName>
        <fullName evidence="6">LysR family transcriptional regulator</fullName>
    </submittedName>
</protein>
<dbReference type="Gene3D" id="3.40.190.10">
    <property type="entry name" value="Periplasmic binding protein-like II"/>
    <property type="match status" value="2"/>
</dbReference>
<dbReference type="Pfam" id="PF00126">
    <property type="entry name" value="HTH_1"/>
    <property type="match status" value="1"/>
</dbReference>
<dbReference type="PROSITE" id="PS50931">
    <property type="entry name" value="HTH_LYSR"/>
    <property type="match status" value="1"/>
</dbReference>
<comment type="similarity">
    <text evidence="1">Belongs to the LysR transcriptional regulatory family.</text>
</comment>
<comment type="caution">
    <text evidence="6">The sequence shown here is derived from an EMBL/GenBank/DDBJ whole genome shotgun (WGS) entry which is preliminary data.</text>
</comment>
<keyword evidence="3" id="KW-0238">DNA-binding</keyword>
<dbReference type="PANTHER" id="PTHR30346:SF0">
    <property type="entry name" value="HCA OPERON TRANSCRIPTIONAL ACTIVATOR HCAR"/>
    <property type="match status" value="1"/>
</dbReference>
<dbReference type="InterPro" id="IPR005119">
    <property type="entry name" value="LysR_subst-bd"/>
</dbReference>
<dbReference type="PRINTS" id="PR00039">
    <property type="entry name" value="HTHLYSR"/>
</dbReference>
<dbReference type="InterPro" id="IPR000847">
    <property type="entry name" value="LysR_HTH_N"/>
</dbReference>
<evidence type="ECO:0000313" key="6">
    <source>
        <dbReference type="EMBL" id="GAA4676347.1"/>
    </source>
</evidence>
<dbReference type="PANTHER" id="PTHR30346">
    <property type="entry name" value="TRANSCRIPTIONAL DUAL REGULATOR HCAR-RELATED"/>
    <property type="match status" value="1"/>
</dbReference>
<evidence type="ECO:0000256" key="3">
    <source>
        <dbReference type="ARBA" id="ARBA00023125"/>
    </source>
</evidence>
<evidence type="ECO:0000256" key="1">
    <source>
        <dbReference type="ARBA" id="ARBA00009437"/>
    </source>
</evidence>
<sequence length="294" mass="31866">MPADLDLRKLRYFVAVAEELNFGRAADRLHIAQPVLSRQIRALEDDLQIALLVRDSHGTTLTDAGAQLLVDARIVLDDASLIRRRLARFQHSDLELLVGVMPGLLATRAISDFQDAVPGCRVNVIRLGWNNQVESVRSGAVDVAYARDLTGVPGLVVRELVQEPRDIVLPSGHPLATRSSLTPADLRDELLLQDTAVAPEWLAEASASRRRDAAGGPAADTVEEKLELVAAGRGFIILPRSTTAAYRRPDVTVVPSAGFSPSRVCLLWRDGDPDPVRDRFIAAAIAQTENALAG</sequence>
<dbReference type="Pfam" id="PF03466">
    <property type="entry name" value="LysR_substrate"/>
    <property type="match status" value="1"/>
</dbReference>
<dbReference type="CDD" id="cd08414">
    <property type="entry name" value="PBP2_LTTR_aromatics_like"/>
    <property type="match status" value="1"/>
</dbReference>
<dbReference type="SUPFAM" id="SSF46785">
    <property type="entry name" value="Winged helix' DNA-binding domain"/>
    <property type="match status" value="1"/>
</dbReference>
<proteinExistence type="inferred from homology"/>
<keyword evidence="7" id="KW-1185">Reference proteome</keyword>
<organism evidence="6 7">
    <name type="scientific">Frondihabitans cladoniiphilus</name>
    <dbReference type="NCBI Taxonomy" id="715785"/>
    <lineage>
        <taxon>Bacteria</taxon>
        <taxon>Bacillati</taxon>
        <taxon>Actinomycetota</taxon>
        <taxon>Actinomycetes</taxon>
        <taxon>Micrococcales</taxon>
        <taxon>Microbacteriaceae</taxon>
        <taxon>Frondihabitans</taxon>
    </lineage>
</organism>
<dbReference type="InterPro" id="IPR036390">
    <property type="entry name" value="WH_DNA-bd_sf"/>
</dbReference>
<dbReference type="RefSeq" id="WP_345375819.1">
    <property type="nucleotide sequence ID" value="NZ_BAABLM010000003.1"/>
</dbReference>
<evidence type="ECO:0000313" key="7">
    <source>
        <dbReference type="Proteomes" id="UP001501295"/>
    </source>
</evidence>
<evidence type="ECO:0000259" key="5">
    <source>
        <dbReference type="PROSITE" id="PS50931"/>
    </source>
</evidence>
<keyword evidence="4" id="KW-0804">Transcription</keyword>
<dbReference type="InterPro" id="IPR036388">
    <property type="entry name" value="WH-like_DNA-bd_sf"/>
</dbReference>
<accession>A0ABP8W104</accession>
<evidence type="ECO:0000256" key="2">
    <source>
        <dbReference type="ARBA" id="ARBA00023015"/>
    </source>
</evidence>
<dbReference type="Gene3D" id="1.10.10.10">
    <property type="entry name" value="Winged helix-like DNA-binding domain superfamily/Winged helix DNA-binding domain"/>
    <property type="match status" value="1"/>
</dbReference>
<name>A0ABP8W104_9MICO</name>
<keyword evidence="2" id="KW-0805">Transcription regulation</keyword>
<feature type="domain" description="HTH lysR-type" evidence="5">
    <location>
        <begin position="5"/>
        <end position="62"/>
    </location>
</feature>
<dbReference type="SUPFAM" id="SSF53850">
    <property type="entry name" value="Periplasmic binding protein-like II"/>
    <property type="match status" value="1"/>
</dbReference>
<evidence type="ECO:0000256" key="4">
    <source>
        <dbReference type="ARBA" id="ARBA00023163"/>
    </source>
</evidence>
<reference evidence="7" key="1">
    <citation type="journal article" date="2019" name="Int. J. Syst. Evol. Microbiol.">
        <title>The Global Catalogue of Microorganisms (GCM) 10K type strain sequencing project: providing services to taxonomists for standard genome sequencing and annotation.</title>
        <authorList>
            <consortium name="The Broad Institute Genomics Platform"/>
            <consortium name="The Broad Institute Genome Sequencing Center for Infectious Disease"/>
            <person name="Wu L."/>
            <person name="Ma J."/>
        </authorList>
    </citation>
    <scope>NUCLEOTIDE SEQUENCE [LARGE SCALE GENOMIC DNA]</scope>
    <source>
        <strain evidence="7">JCM 18956</strain>
    </source>
</reference>
<gene>
    <name evidence="6" type="ORF">GCM10025780_21190</name>
</gene>
<dbReference type="EMBL" id="BAABLM010000003">
    <property type="protein sequence ID" value="GAA4676347.1"/>
    <property type="molecule type" value="Genomic_DNA"/>
</dbReference>